<dbReference type="InterPro" id="IPR002307">
    <property type="entry name" value="Tyr-tRNA-ligase"/>
</dbReference>
<feature type="short sequence motif" description="'KMSKS' region" evidence="8">
    <location>
        <begin position="238"/>
        <end position="242"/>
    </location>
</feature>
<protein>
    <recommendedName>
        <fullName evidence="8">Tyrosine--tRNA ligase</fullName>
        <ecNumber evidence="8">6.1.1.1</ecNumber>
    </recommendedName>
    <alternativeName>
        <fullName evidence="8">Tyrosyl-tRNA synthetase</fullName>
        <shortName evidence="8">TyrRS</shortName>
    </alternativeName>
</protein>
<feature type="binding site" evidence="8">
    <location>
        <position position="43"/>
    </location>
    <ligand>
        <name>L-tyrosine</name>
        <dbReference type="ChEBI" id="CHEBI:58315"/>
    </ligand>
</feature>
<dbReference type="Gene3D" id="1.10.240.10">
    <property type="entry name" value="Tyrosyl-Transfer RNA Synthetase"/>
    <property type="match status" value="1"/>
</dbReference>
<keyword evidence="2 8" id="KW-0547">Nucleotide-binding</keyword>
<evidence type="ECO:0000256" key="7">
    <source>
        <dbReference type="ARBA" id="ARBA00048248"/>
    </source>
</evidence>
<proteinExistence type="inferred from homology"/>
<dbReference type="CDD" id="cd00165">
    <property type="entry name" value="S4"/>
    <property type="match status" value="1"/>
</dbReference>
<feature type="domain" description="Tyrosine--tRNA ligase SYY-like C-terminal" evidence="10">
    <location>
        <begin position="356"/>
        <end position="425"/>
    </location>
</feature>
<keyword evidence="6 8" id="KW-0030">Aminoacyl-tRNA synthetase</keyword>
<evidence type="ECO:0000256" key="4">
    <source>
        <dbReference type="ARBA" id="ARBA00022884"/>
    </source>
</evidence>
<dbReference type="InterPro" id="IPR002305">
    <property type="entry name" value="aa-tRNA-synth_Ic"/>
</dbReference>
<evidence type="ECO:0000256" key="5">
    <source>
        <dbReference type="ARBA" id="ARBA00022917"/>
    </source>
</evidence>
<dbReference type="InterPro" id="IPR014729">
    <property type="entry name" value="Rossmann-like_a/b/a_fold"/>
</dbReference>
<dbReference type="Gene3D" id="3.10.290.10">
    <property type="entry name" value="RNA-binding S4 domain"/>
    <property type="match status" value="1"/>
</dbReference>
<keyword evidence="12" id="KW-1185">Reference proteome</keyword>
<dbReference type="Gene3D" id="3.40.50.620">
    <property type="entry name" value="HUPs"/>
    <property type="match status" value="1"/>
</dbReference>
<dbReference type="HAMAP" id="MF_02006">
    <property type="entry name" value="Tyr_tRNA_synth_type1"/>
    <property type="match status" value="1"/>
</dbReference>
<evidence type="ECO:0000256" key="3">
    <source>
        <dbReference type="ARBA" id="ARBA00022840"/>
    </source>
</evidence>
<dbReference type="Proteomes" id="UP000245514">
    <property type="component" value="Unassembled WGS sequence"/>
</dbReference>
<feature type="binding site" evidence="8">
    <location>
        <position position="182"/>
    </location>
    <ligand>
        <name>L-tyrosine</name>
        <dbReference type="ChEBI" id="CHEBI:58315"/>
    </ligand>
</feature>
<comment type="subunit">
    <text evidence="8">Homodimer.</text>
</comment>
<feature type="binding site" evidence="8">
    <location>
        <position position="241"/>
    </location>
    <ligand>
        <name>ATP</name>
        <dbReference type="ChEBI" id="CHEBI:30616"/>
    </ligand>
</feature>
<comment type="function">
    <text evidence="8">Catalyzes the attachment of tyrosine to tRNA(Tyr) in a two-step reaction: tyrosine is first activated by ATP to form Tyr-AMP and then transferred to the acceptor end of tRNA(Tyr).</text>
</comment>
<dbReference type="PROSITE" id="PS00178">
    <property type="entry name" value="AA_TRNA_LIGASE_I"/>
    <property type="match status" value="1"/>
</dbReference>
<dbReference type="RefSeq" id="WP_109304300.1">
    <property type="nucleotide sequence ID" value="NZ_QFWG01000015.1"/>
</dbReference>
<name>A0ABX5L635_9MICC</name>
<evidence type="ECO:0000256" key="8">
    <source>
        <dbReference type="HAMAP-Rule" id="MF_02006"/>
    </source>
</evidence>
<dbReference type="PANTHER" id="PTHR11766:SF0">
    <property type="entry name" value="TYROSINE--TRNA LIGASE, MITOCHONDRIAL"/>
    <property type="match status" value="1"/>
</dbReference>
<feature type="short sequence motif" description="'HIGH' region" evidence="8">
    <location>
        <begin position="48"/>
        <end position="57"/>
    </location>
</feature>
<dbReference type="InterPro" id="IPR036986">
    <property type="entry name" value="S4_RNA-bd_sf"/>
</dbReference>
<dbReference type="EC" id="6.1.1.1" evidence="8"/>
<gene>
    <name evidence="8" type="primary">tyrS</name>
    <name evidence="11" type="ORF">CAY35_09145</name>
</gene>
<dbReference type="PANTHER" id="PTHR11766">
    <property type="entry name" value="TYROSYL-TRNA SYNTHETASE"/>
    <property type="match status" value="1"/>
</dbReference>
<evidence type="ECO:0000256" key="6">
    <source>
        <dbReference type="ARBA" id="ARBA00023146"/>
    </source>
</evidence>
<dbReference type="InterPro" id="IPR024107">
    <property type="entry name" value="Tyr-tRNA-ligase_bac_1"/>
</dbReference>
<comment type="similarity">
    <text evidence="8">Belongs to the class-I aminoacyl-tRNA synthetase family. TyrS type 1 subfamily.</text>
</comment>
<keyword evidence="4 9" id="KW-0694">RNA-binding</keyword>
<dbReference type="SUPFAM" id="SSF52374">
    <property type="entry name" value="Nucleotidylyl transferase"/>
    <property type="match status" value="1"/>
</dbReference>
<dbReference type="CDD" id="cd00805">
    <property type="entry name" value="TyrRS_core"/>
    <property type="match status" value="1"/>
</dbReference>
<feature type="binding site" evidence="8">
    <location>
        <position position="178"/>
    </location>
    <ligand>
        <name>L-tyrosine</name>
        <dbReference type="ChEBI" id="CHEBI:58315"/>
    </ligand>
</feature>
<evidence type="ECO:0000256" key="2">
    <source>
        <dbReference type="ARBA" id="ARBA00022741"/>
    </source>
</evidence>
<sequence>MAQTNDPSFENIFQELKWRGLMYVSTDEEALEKVLAGDPITYYCGFDPTAPSLHLGNLVQILVLRRLQLAGHKPLGLVGGSTGLIGDPRQTAERVLNTPETVQEWVKRLRAQIERFLSFEGENAARMVNNLDWTKDLSALSFLRDVGKYFRVGTMIRKETVAKRLASEEGISYTEFSYQVLQGMDYLNLYREYDCVLQTGGSDQWGNLTSGADLIRRVEGVSVHAFGTPLITNSDGSKFGKSEGNAIWLDAEMCSPYTFYQFWLNTSDADVIDRLKVFTFLHRPEIEEYAKKVEDEPFRREAQKRLAWEVTSLVHGPEATQAAIDASEALFGSGELEALDAGTVDAVFAELGGAEAASGSNIVDVLVAAGISKSKSEARRSLGEGAINVNNVKVNDPDETFEVGSGLASGTEKKDVLILRRGRRTLAAVRLV</sequence>
<keyword evidence="1 8" id="KW-0436">Ligase</keyword>
<dbReference type="PROSITE" id="PS50889">
    <property type="entry name" value="S4"/>
    <property type="match status" value="1"/>
</dbReference>
<dbReference type="PRINTS" id="PR01040">
    <property type="entry name" value="TRNASYNTHTYR"/>
</dbReference>
<keyword evidence="5 8" id="KW-0648">Protein biosynthesis</keyword>
<dbReference type="Pfam" id="PF00579">
    <property type="entry name" value="tRNA-synt_1b"/>
    <property type="match status" value="1"/>
</dbReference>
<dbReference type="InterPro" id="IPR024088">
    <property type="entry name" value="Tyr-tRNA-ligase_bac-type"/>
</dbReference>
<dbReference type="GO" id="GO:0016874">
    <property type="term" value="F:ligase activity"/>
    <property type="evidence" value="ECO:0007669"/>
    <property type="project" value="UniProtKB-KW"/>
</dbReference>
<dbReference type="Pfam" id="PF22421">
    <property type="entry name" value="SYY_C-terminal"/>
    <property type="match status" value="1"/>
</dbReference>
<dbReference type="SUPFAM" id="SSF55174">
    <property type="entry name" value="Alpha-L RNA-binding motif"/>
    <property type="match status" value="1"/>
</dbReference>
<comment type="catalytic activity">
    <reaction evidence="7 8">
        <text>tRNA(Tyr) + L-tyrosine + ATP = L-tyrosyl-tRNA(Tyr) + AMP + diphosphate + H(+)</text>
        <dbReference type="Rhea" id="RHEA:10220"/>
        <dbReference type="Rhea" id="RHEA-COMP:9706"/>
        <dbReference type="Rhea" id="RHEA-COMP:9707"/>
        <dbReference type="ChEBI" id="CHEBI:15378"/>
        <dbReference type="ChEBI" id="CHEBI:30616"/>
        <dbReference type="ChEBI" id="CHEBI:33019"/>
        <dbReference type="ChEBI" id="CHEBI:58315"/>
        <dbReference type="ChEBI" id="CHEBI:78442"/>
        <dbReference type="ChEBI" id="CHEBI:78536"/>
        <dbReference type="ChEBI" id="CHEBI:456215"/>
        <dbReference type="EC" id="6.1.1.1"/>
    </reaction>
</comment>
<keyword evidence="8" id="KW-0963">Cytoplasm</keyword>
<dbReference type="NCBIfam" id="TIGR00234">
    <property type="entry name" value="tyrS"/>
    <property type="match status" value="1"/>
</dbReference>
<evidence type="ECO:0000256" key="9">
    <source>
        <dbReference type="PROSITE-ProRule" id="PRU00182"/>
    </source>
</evidence>
<evidence type="ECO:0000313" key="11">
    <source>
        <dbReference type="EMBL" id="PWI27135.1"/>
    </source>
</evidence>
<evidence type="ECO:0000313" key="12">
    <source>
        <dbReference type="Proteomes" id="UP000245514"/>
    </source>
</evidence>
<comment type="subcellular location">
    <subcellularLocation>
        <location evidence="8">Cytoplasm</location>
    </subcellularLocation>
</comment>
<evidence type="ECO:0000256" key="1">
    <source>
        <dbReference type="ARBA" id="ARBA00022598"/>
    </source>
</evidence>
<organism evidence="11 12">
    <name type="scientific">Pseudoglutamicibacter cumminsii</name>
    <dbReference type="NCBI Taxonomy" id="156979"/>
    <lineage>
        <taxon>Bacteria</taxon>
        <taxon>Bacillati</taxon>
        <taxon>Actinomycetota</taxon>
        <taxon>Actinomycetes</taxon>
        <taxon>Micrococcales</taxon>
        <taxon>Micrococcaceae</taxon>
        <taxon>Pseudoglutamicibacter</taxon>
    </lineage>
</organism>
<comment type="caution">
    <text evidence="11">The sequence shown here is derived from an EMBL/GenBank/DDBJ whole genome shotgun (WGS) entry which is preliminary data.</text>
</comment>
<accession>A0ABX5L635</accession>
<evidence type="ECO:0000259" key="10">
    <source>
        <dbReference type="Pfam" id="PF22421"/>
    </source>
</evidence>
<dbReference type="InterPro" id="IPR001412">
    <property type="entry name" value="aa-tRNA-synth_I_CS"/>
</dbReference>
<dbReference type="EMBL" id="QFWG01000015">
    <property type="protein sequence ID" value="PWI27135.1"/>
    <property type="molecule type" value="Genomic_DNA"/>
</dbReference>
<reference evidence="11 12" key="1">
    <citation type="submission" date="2018-05" db="EMBL/GenBank/DDBJ databases">
        <title>Draft Genome Sequence of Arthrobacter cumminsii IME1328, Isolated from a Patient Who Suffered from Foot Ulcers in China.</title>
        <authorList>
            <person name="Li M."/>
            <person name="Jiang Z."/>
            <person name="Sun Q."/>
            <person name="Tong Y."/>
        </authorList>
    </citation>
    <scope>NUCLEOTIDE SEQUENCE [LARGE SCALE GENOMIC DNA]</scope>
    <source>
        <strain evidence="11 12">IME1328</strain>
    </source>
</reference>
<keyword evidence="3 8" id="KW-0067">ATP-binding</keyword>
<dbReference type="InterPro" id="IPR054608">
    <property type="entry name" value="SYY-like_C"/>
</dbReference>